<dbReference type="Proteomes" id="UP001458946">
    <property type="component" value="Unassembled WGS sequence"/>
</dbReference>
<sequence length="129" mass="14708">MTIQTHKTEKKTLNVTVDGIKHSYHARGWPLTTLHLELASRPDLEFLQRAHAITKDKEARENVGFTIRVYQGGDLKTYAVTSRGSKTKDFKVVAVIELYFNANYRFEQLFAADQNADIEVGVPPENWTV</sequence>
<accession>A0ABP9VGW2</accession>
<gene>
    <name evidence="1" type="ORF">Dxin01_04219</name>
</gene>
<reference evidence="1 2" key="1">
    <citation type="submission" date="2024-02" db="EMBL/GenBank/DDBJ databases">
        <title>Deinococcus xinjiangensis NBRC 107630.</title>
        <authorList>
            <person name="Ichikawa N."/>
            <person name="Katano-Makiyama Y."/>
            <person name="Hidaka K."/>
        </authorList>
    </citation>
    <scope>NUCLEOTIDE SEQUENCE [LARGE SCALE GENOMIC DNA]</scope>
    <source>
        <strain evidence="1 2">NBRC 107630</strain>
    </source>
</reference>
<evidence type="ECO:0000313" key="2">
    <source>
        <dbReference type="Proteomes" id="UP001458946"/>
    </source>
</evidence>
<comment type="caution">
    <text evidence="1">The sequence shown here is derived from an EMBL/GenBank/DDBJ whole genome shotgun (WGS) entry which is preliminary data.</text>
</comment>
<proteinExistence type="predicted"/>
<protein>
    <submittedName>
        <fullName evidence="1">Uncharacterized protein</fullName>
    </submittedName>
</protein>
<dbReference type="RefSeq" id="WP_353544402.1">
    <property type="nucleotide sequence ID" value="NZ_BAABRN010000125.1"/>
</dbReference>
<keyword evidence="2" id="KW-1185">Reference proteome</keyword>
<evidence type="ECO:0000313" key="1">
    <source>
        <dbReference type="EMBL" id="GAA5504449.1"/>
    </source>
</evidence>
<dbReference type="EMBL" id="BAABRN010000125">
    <property type="protein sequence ID" value="GAA5504449.1"/>
    <property type="molecule type" value="Genomic_DNA"/>
</dbReference>
<organism evidence="1 2">
    <name type="scientific">Deinococcus xinjiangensis</name>
    <dbReference type="NCBI Taxonomy" id="457454"/>
    <lineage>
        <taxon>Bacteria</taxon>
        <taxon>Thermotogati</taxon>
        <taxon>Deinococcota</taxon>
        <taxon>Deinococci</taxon>
        <taxon>Deinococcales</taxon>
        <taxon>Deinococcaceae</taxon>
        <taxon>Deinococcus</taxon>
    </lineage>
</organism>
<name>A0ABP9VGW2_9DEIO</name>